<dbReference type="GeneID" id="17358719"/>
<dbReference type="PANTHER" id="PTHR34548">
    <property type="entry name" value="PROTEIN TIC 21, CHLOROPLASTIC"/>
    <property type="match status" value="1"/>
</dbReference>
<keyword evidence="2" id="KW-1133">Transmembrane helix</keyword>
<keyword evidence="2" id="KW-0472">Membrane</keyword>
<feature type="transmembrane region" description="Helical" evidence="2">
    <location>
        <begin position="138"/>
        <end position="161"/>
    </location>
</feature>
<dbReference type="AlphaFoldDB" id="E1Z422"/>
<dbReference type="OrthoDB" id="5900at2759"/>
<dbReference type="PANTHER" id="PTHR34548:SF2">
    <property type="entry name" value="PROTEIN TIC 21, CHLOROPLASTIC"/>
    <property type="match status" value="1"/>
</dbReference>
<reference evidence="3 4" key="1">
    <citation type="journal article" date="2010" name="Plant Cell">
        <title>The Chlorella variabilis NC64A genome reveals adaptation to photosymbiosis, coevolution with viruses, and cryptic sex.</title>
        <authorList>
            <person name="Blanc G."/>
            <person name="Duncan G."/>
            <person name="Agarkova I."/>
            <person name="Borodovsky M."/>
            <person name="Gurnon J."/>
            <person name="Kuo A."/>
            <person name="Lindquist E."/>
            <person name="Lucas S."/>
            <person name="Pangilinan J."/>
            <person name="Polle J."/>
            <person name="Salamov A."/>
            <person name="Terry A."/>
            <person name="Yamada T."/>
            <person name="Dunigan D.D."/>
            <person name="Grigoriev I.V."/>
            <person name="Claverie J.M."/>
            <person name="Van Etten J.L."/>
        </authorList>
    </citation>
    <scope>NUCLEOTIDE SEQUENCE [LARGE SCALE GENOMIC DNA]</scope>
    <source>
        <strain evidence="3 4">NC64A</strain>
    </source>
</reference>
<accession>E1Z422</accession>
<dbReference type="EMBL" id="GL433836">
    <property type="protein sequence ID" value="EFN59276.1"/>
    <property type="molecule type" value="Genomic_DNA"/>
</dbReference>
<dbReference type="RefSeq" id="XP_005851378.1">
    <property type="nucleotide sequence ID" value="XM_005851316.1"/>
</dbReference>
<evidence type="ECO:0000256" key="1">
    <source>
        <dbReference type="SAM" id="MobiDB-lite"/>
    </source>
</evidence>
<feature type="compositionally biased region" description="Low complexity" evidence="1">
    <location>
        <begin position="229"/>
        <end position="246"/>
    </location>
</feature>
<feature type="transmembrane region" description="Helical" evidence="2">
    <location>
        <begin position="198"/>
        <end position="216"/>
    </location>
</feature>
<dbReference type="FunCoup" id="E1Z422">
    <property type="interactions" value="468"/>
</dbReference>
<organism evidence="4">
    <name type="scientific">Chlorella variabilis</name>
    <name type="common">Green alga</name>
    <dbReference type="NCBI Taxonomy" id="554065"/>
    <lineage>
        <taxon>Eukaryota</taxon>
        <taxon>Viridiplantae</taxon>
        <taxon>Chlorophyta</taxon>
        <taxon>core chlorophytes</taxon>
        <taxon>Trebouxiophyceae</taxon>
        <taxon>Chlorellales</taxon>
        <taxon>Chlorellaceae</taxon>
        <taxon>Chlorella clade</taxon>
        <taxon>Chlorella</taxon>
    </lineage>
</organism>
<proteinExistence type="predicted"/>
<evidence type="ECO:0000313" key="3">
    <source>
        <dbReference type="EMBL" id="EFN59276.1"/>
    </source>
</evidence>
<dbReference type="OMA" id="GIFWAVC"/>
<feature type="compositionally biased region" description="Low complexity" evidence="1">
    <location>
        <begin position="1"/>
        <end position="20"/>
    </location>
</feature>
<dbReference type="Proteomes" id="UP000008141">
    <property type="component" value="Unassembled WGS sequence"/>
</dbReference>
<keyword evidence="4" id="KW-1185">Reference proteome</keyword>
<gene>
    <name evidence="3" type="ORF">CHLNCDRAFT_137598</name>
</gene>
<keyword evidence="2" id="KW-0812">Transmembrane</keyword>
<dbReference type="eggNOG" id="ENOG502QTAI">
    <property type="taxonomic scope" value="Eukaryota"/>
</dbReference>
<feature type="region of interest" description="Disordered" evidence="1">
    <location>
        <begin position="227"/>
        <end position="246"/>
    </location>
</feature>
<dbReference type="InterPro" id="IPR022051">
    <property type="entry name" value="DUF3611"/>
</dbReference>
<feature type="transmembrane region" description="Helical" evidence="2">
    <location>
        <begin position="48"/>
        <end position="69"/>
    </location>
</feature>
<evidence type="ECO:0000313" key="4">
    <source>
        <dbReference type="Proteomes" id="UP000008141"/>
    </source>
</evidence>
<name>E1Z422_CHLVA</name>
<protein>
    <submittedName>
        <fullName evidence="3">Uncharacterized protein</fullName>
    </submittedName>
</protein>
<sequence>MAPLQAPRADASARGPAAAAAGGGDGLLDVSEVARQNLRKAANACRRYGWLSFWVQLVLNTVAAVVLLFSLAFTSQNGPSISLYMTLFGIVLGFLSLFWSFGYVRLSRKLRAFLDAASLDAAPKIRRSDVISMLEKGAVINVLGAGATMLGLSATIGVLLAKTLTSATVNPFLATSSTNWNPVLAFDVFNVQATTNALLAHFFSLVCSLWLLRIVANRPSTMHVMATTSSGAAPRGGSSSAKPVGA</sequence>
<dbReference type="KEGG" id="cvr:CHLNCDRAFT_137598"/>
<dbReference type="STRING" id="554065.E1Z422"/>
<feature type="transmembrane region" description="Helical" evidence="2">
    <location>
        <begin position="81"/>
        <end position="104"/>
    </location>
</feature>
<dbReference type="InParanoid" id="E1Z422"/>
<dbReference type="Pfam" id="PF12263">
    <property type="entry name" value="DUF3611"/>
    <property type="match status" value="1"/>
</dbReference>
<feature type="region of interest" description="Disordered" evidence="1">
    <location>
        <begin position="1"/>
        <end position="23"/>
    </location>
</feature>
<evidence type="ECO:0000256" key="2">
    <source>
        <dbReference type="SAM" id="Phobius"/>
    </source>
</evidence>